<dbReference type="Pfam" id="PF02223">
    <property type="entry name" value="Thymidylate_kin"/>
    <property type="match status" value="1"/>
</dbReference>
<gene>
    <name evidence="12" type="primary">tmk</name>
    <name evidence="14" type="ORF">ID47_07880</name>
</gene>
<evidence type="ECO:0000313" key="14">
    <source>
        <dbReference type="EMBL" id="AIK96655.1"/>
    </source>
</evidence>
<evidence type="ECO:0000256" key="2">
    <source>
        <dbReference type="ARBA" id="ARBA00012980"/>
    </source>
</evidence>
<dbReference type="NCBIfam" id="TIGR00041">
    <property type="entry name" value="DTMP_kinase"/>
    <property type="match status" value="1"/>
</dbReference>
<dbReference type="AlphaFoldDB" id="A0A077B131"/>
<protein>
    <recommendedName>
        <fullName evidence="3 12">Thymidylate kinase</fullName>
        <ecNumber evidence="2 12">2.7.4.9</ecNumber>
    </recommendedName>
    <alternativeName>
        <fullName evidence="9 12">dTMP kinase</fullName>
    </alternativeName>
</protein>
<feature type="domain" description="Thymidylate kinase-like" evidence="13">
    <location>
        <begin position="9"/>
        <end position="199"/>
    </location>
</feature>
<keyword evidence="5 12" id="KW-0545">Nucleotide biosynthesis</keyword>
<organism evidence="14 15">
    <name type="scientific">Candidatus Odyssella acanthamoebae</name>
    <dbReference type="NCBI Taxonomy" id="91604"/>
    <lineage>
        <taxon>Bacteria</taxon>
        <taxon>Pseudomonadati</taxon>
        <taxon>Pseudomonadota</taxon>
        <taxon>Alphaproteobacteria</taxon>
        <taxon>Holosporales</taxon>
        <taxon>Candidatus Paracaedibacteraceae</taxon>
        <taxon>Candidatus Odyssella</taxon>
    </lineage>
</organism>
<dbReference type="InterPro" id="IPR018094">
    <property type="entry name" value="Thymidylate_kinase"/>
</dbReference>
<dbReference type="HOGENOM" id="CLU_049131_0_0_5"/>
<evidence type="ECO:0000256" key="1">
    <source>
        <dbReference type="ARBA" id="ARBA00009776"/>
    </source>
</evidence>
<dbReference type="InterPro" id="IPR027417">
    <property type="entry name" value="P-loop_NTPase"/>
</dbReference>
<evidence type="ECO:0000256" key="11">
    <source>
        <dbReference type="ARBA" id="ARBA00057735"/>
    </source>
</evidence>
<evidence type="ECO:0000256" key="10">
    <source>
        <dbReference type="ARBA" id="ARBA00048743"/>
    </source>
</evidence>
<keyword evidence="15" id="KW-1185">Reference proteome</keyword>
<dbReference type="GO" id="GO:0004798">
    <property type="term" value="F:dTMP kinase activity"/>
    <property type="evidence" value="ECO:0007669"/>
    <property type="project" value="UniProtKB-UniRule"/>
</dbReference>
<dbReference type="GO" id="GO:0006227">
    <property type="term" value="P:dUDP biosynthetic process"/>
    <property type="evidence" value="ECO:0007669"/>
    <property type="project" value="TreeGrafter"/>
</dbReference>
<evidence type="ECO:0000256" key="8">
    <source>
        <dbReference type="ARBA" id="ARBA00022840"/>
    </source>
</evidence>
<dbReference type="RefSeq" id="WP_038465246.1">
    <property type="nucleotide sequence ID" value="NZ_CP008941.1"/>
</dbReference>
<evidence type="ECO:0000259" key="13">
    <source>
        <dbReference type="Pfam" id="PF02223"/>
    </source>
</evidence>
<comment type="similarity">
    <text evidence="1 12">Belongs to the thymidylate kinase family.</text>
</comment>
<keyword evidence="4 12" id="KW-0808">Transferase</keyword>
<dbReference type="eggNOG" id="COG0125">
    <property type="taxonomic scope" value="Bacteria"/>
</dbReference>
<keyword evidence="8 12" id="KW-0067">ATP-binding</keyword>
<evidence type="ECO:0000256" key="3">
    <source>
        <dbReference type="ARBA" id="ARBA00017144"/>
    </source>
</evidence>
<dbReference type="SUPFAM" id="SSF52540">
    <property type="entry name" value="P-loop containing nucleoside triphosphate hydrolases"/>
    <property type="match status" value="1"/>
</dbReference>
<dbReference type="GO" id="GO:0006233">
    <property type="term" value="P:dTDP biosynthetic process"/>
    <property type="evidence" value="ECO:0007669"/>
    <property type="project" value="InterPro"/>
</dbReference>
<dbReference type="EMBL" id="CP008941">
    <property type="protein sequence ID" value="AIK96655.1"/>
    <property type="molecule type" value="Genomic_DNA"/>
</dbReference>
<dbReference type="OrthoDB" id="9774907at2"/>
<comment type="catalytic activity">
    <reaction evidence="10 12">
        <text>dTMP + ATP = dTDP + ADP</text>
        <dbReference type="Rhea" id="RHEA:13517"/>
        <dbReference type="ChEBI" id="CHEBI:30616"/>
        <dbReference type="ChEBI" id="CHEBI:58369"/>
        <dbReference type="ChEBI" id="CHEBI:63528"/>
        <dbReference type="ChEBI" id="CHEBI:456216"/>
        <dbReference type="EC" id="2.7.4.9"/>
    </reaction>
</comment>
<evidence type="ECO:0000256" key="7">
    <source>
        <dbReference type="ARBA" id="ARBA00022777"/>
    </source>
</evidence>
<dbReference type="HAMAP" id="MF_00165">
    <property type="entry name" value="Thymidylate_kinase"/>
    <property type="match status" value="1"/>
</dbReference>
<keyword evidence="6 12" id="KW-0547">Nucleotide-binding</keyword>
<comment type="function">
    <text evidence="11 12">Phosphorylation of dTMP to form dTDP in both de novo and salvage pathways of dTTP synthesis.</text>
</comment>
<dbReference type="PROSITE" id="PS01331">
    <property type="entry name" value="THYMIDYLATE_KINASE"/>
    <property type="match status" value="1"/>
</dbReference>
<evidence type="ECO:0000256" key="6">
    <source>
        <dbReference type="ARBA" id="ARBA00022741"/>
    </source>
</evidence>
<proteinExistence type="inferred from homology"/>
<evidence type="ECO:0000313" key="15">
    <source>
        <dbReference type="Proteomes" id="UP000028926"/>
    </source>
</evidence>
<dbReference type="PANTHER" id="PTHR10344:SF4">
    <property type="entry name" value="UMP-CMP KINASE 2, MITOCHONDRIAL"/>
    <property type="match status" value="1"/>
</dbReference>
<feature type="binding site" evidence="12">
    <location>
        <begin position="11"/>
        <end position="18"/>
    </location>
    <ligand>
        <name>ATP</name>
        <dbReference type="ChEBI" id="CHEBI:30616"/>
    </ligand>
</feature>
<dbReference type="InterPro" id="IPR039430">
    <property type="entry name" value="Thymidylate_kin-like_dom"/>
</dbReference>
<evidence type="ECO:0000256" key="4">
    <source>
        <dbReference type="ARBA" id="ARBA00022679"/>
    </source>
</evidence>
<dbReference type="FunFam" id="3.40.50.300:FF:000225">
    <property type="entry name" value="Thymidylate kinase"/>
    <property type="match status" value="1"/>
</dbReference>
<dbReference type="Gene3D" id="3.40.50.300">
    <property type="entry name" value="P-loop containing nucleotide triphosphate hydrolases"/>
    <property type="match status" value="1"/>
</dbReference>
<dbReference type="KEGG" id="paca:ID47_07880"/>
<sequence>MSRGYFITFEGGEGTGKSTQCQLLAESLRLKGKEVVVTREPGGTDGAELIRALLVSGDINRWSGVTEALLLNAARVDHWDKVISPALNRGAWVICDRFADSTIAYQGYGRGLNINFLWELHNSVLPGIHPDLTLVFDLDPEIGITRALARRTSEVRFEKMDLDFHRRMRNGYLEIAKNNPQRCRIIDARQGIEEIHSDIKRLLEVTP</sequence>
<dbReference type="CDD" id="cd01672">
    <property type="entry name" value="TMPK"/>
    <property type="match status" value="1"/>
</dbReference>
<dbReference type="EC" id="2.7.4.9" evidence="2 12"/>
<evidence type="ECO:0000256" key="5">
    <source>
        <dbReference type="ARBA" id="ARBA00022727"/>
    </source>
</evidence>
<dbReference type="GO" id="GO:0005524">
    <property type="term" value="F:ATP binding"/>
    <property type="evidence" value="ECO:0007669"/>
    <property type="project" value="UniProtKB-UniRule"/>
</dbReference>
<dbReference type="GO" id="GO:0006235">
    <property type="term" value="P:dTTP biosynthetic process"/>
    <property type="evidence" value="ECO:0007669"/>
    <property type="project" value="UniProtKB-UniRule"/>
</dbReference>
<dbReference type="PANTHER" id="PTHR10344">
    <property type="entry name" value="THYMIDYLATE KINASE"/>
    <property type="match status" value="1"/>
</dbReference>
<accession>A0A077B131</accession>
<dbReference type="Proteomes" id="UP000028926">
    <property type="component" value="Chromosome"/>
</dbReference>
<name>A0A077B131_9PROT</name>
<dbReference type="STRING" id="91604.ID47_07880"/>
<reference evidence="14 15" key="1">
    <citation type="submission" date="2014-07" db="EMBL/GenBank/DDBJ databases">
        <title>Comparative genomic insights into amoeba endosymbionts belonging to the families of Holosporaceae and Candidatus Midichloriaceae within Rickettsiales.</title>
        <authorList>
            <person name="Wang Z."/>
            <person name="Wu M."/>
        </authorList>
    </citation>
    <scope>NUCLEOTIDE SEQUENCE [LARGE SCALE GENOMIC DNA]</scope>
    <source>
        <strain evidence="14">PRA3</strain>
    </source>
</reference>
<evidence type="ECO:0000256" key="9">
    <source>
        <dbReference type="ARBA" id="ARBA00029962"/>
    </source>
</evidence>
<dbReference type="InterPro" id="IPR018095">
    <property type="entry name" value="Thymidylate_kin_CS"/>
</dbReference>
<evidence type="ECO:0000256" key="12">
    <source>
        <dbReference type="HAMAP-Rule" id="MF_00165"/>
    </source>
</evidence>
<keyword evidence="7 12" id="KW-0418">Kinase</keyword>
<dbReference type="GO" id="GO:0005829">
    <property type="term" value="C:cytosol"/>
    <property type="evidence" value="ECO:0007669"/>
    <property type="project" value="TreeGrafter"/>
</dbReference>